<comment type="caution">
    <text evidence="4">The sequence shown here is derived from an EMBL/GenBank/DDBJ whole genome shotgun (WGS) entry which is preliminary data.</text>
</comment>
<keyword evidence="5" id="KW-1185">Reference proteome</keyword>
<dbReference type="Proteomes" id="UP001232992">
    <property type="component" value="Unassembled WGS sequence"/>
</dbReference>
<accession>A0ABT7C377</accession>
<feature type="region of interest" description="Disordered" evidence="1">
    <location>
        <begin position="381"/>
        <end position="411"/>
    </location>
</feature>
<dbReference type="RefSeq" id="WP_283760516.1">
    <property type="nucleotide sequence ID" value="NZ_JAQOSQ010000058.1"/>
</dbReference>
<sequence>MSGTKAFAVAGVTQGSAGATGAGTTTAAIATATTAATAASTSGGVSGAAIAMGAATALGITALVAAAGVAVALTGKALQAYQERQRRQQAAREQREREVKQRIAEIRSKIRSRRPQSKVTVQLPVENRSPAPVTRPSTATATQRDEQRKIDEWRSRLPSIQSEYETLADQELLDRSTVDRALEKTKQALERNRLAEATGYLRALDDARIKVIQELRDEWLAQVEYIEQRLSQLRSRIPQAIATELQIDLDWAKNNWQQLTQSHLDSLHERISLFAAQADSIQQAAENMVESQQQVGYVAYVREIDNGDAIVEVETHEGVNTQIRLNFDGQQIALEGPQEEEASCAARTVEAMQIFQEQGYQLEWTEWDGEPVEEELRHLYSVPSETVSESEPQSGTRRDRSPQRRQQAEGY</sequence>
<reference evidence="4 5" key="1">
    <citation type="submission" date="2023-01" db="EMBL/GenBank/DDBJ databases">
        <title>Novel diversity within Roseofilum (Cyanobacteria; Desertifilaceae) from marine benthic mats with descriptions of four novel species.</title>
        <authorList>
            <person name="Wang Y."/>
            <person name="Berthold D.E."/>
            <person name="Hu J."/>
            <person name="Lefler F.W."/>
            <person name="Laughinghouse H.D. IV."/>
        </authorList>
    </citation>
    <scope>NUCLEOTIDE SEQUENCE [LARGE SCALE GENOMIC DNA]</scope>
    <source>
        <strain evidence="4 5">BLCC-M143</strain>
    </source>
</reference>
<evidence type="ECO:0000256" key="1">
    <source>
        <dbReference type="SAM" id="MobiDB-lite"/>
    </source>
</evidence>
<keyword evidence="2" id="KW-0812">Transmembrane</keyword>
<evidence type="ECO:0000313" key="4">
    <source>
        <dbReference type="EMBL" id="MDJ1185881.1"/>
    </source>
</evidence>
<organism evidence="4 5">
    <name type="scientific">Roseofilum casamattae BLCC-M143</name>
    <dbReference type="NCBI Taxonomy" id="3022442"/>
    <lineage>
        <taxon>Bacteria</taxon>
        <taxon>Bacillati</taxon>
        <taxon>Cyanobacteriota</taxon>
        <taxon>Cyanophyceae</taxon>
        <taxon>Desertifilales</taxon>
        <taxon>Desertifilaceae</taxon>
        <taxon>Roseofilum</taxon>
        <taxon>Roseofilum casamattae</taxon>
    </lineage>
</organism>
<name>A0ABT7C377_9CYAN</name>
<protein>
    <submittedName>
        <fullName evidence="4">Uncharacterized protein</fullName>
    </submittedName>
</protein>
<feature type="signal peptide" evidence="3">
    <location>
        <begin position="1"/>
        <end position="21"/>
    </location>
</feature>
<feature type="region of interest" description="Disordered" evidence="1">
    <location>
        <begin position="108"/>
        <end position="149"/>
    </location>
</feature>
<evidence type="ECO:0000256" key="2">
    <source>
        <dbReference type="SAM" id="Phobius"/>
    </source>
</evidence>
<feature type="compositionally biased region" description="Low complexity" evidence="1">
    <location>
        <begin position="381"/>
        <end position="394"/>
    </location>
</feature>
<feature type="chain" id="PRO_5045565356" evidence="3">
    <location>
        <begin position="22"/>
        <end position="411"/>
    </location>
</feature>
<keyword evidence="2" id="KW-0472">Membrane</keyword>
<dbReference type="EMBL" id="JAQOSQ010000058">
    <property type="protein sequence ID" value="MDJ1185881.1"/>
    <property type="molecule type" value="Genomic_DNA"/>
</dbReference>
<evidence type="ECO:0000256" key="3">
    <source>
        <dbReference type="SAM" id="SignalP"/>
    </source>
</evidence>
<keyword evidence="2" id="KW-1133">Transmembrane helix</keyword>
<evidence type="ECO:0000313" key="5">
    <source>
        <dbReference type="Proteomes" id="UP001232992"/>
    </source>
</evidence>
<proteinExistence type="predicted"/>
<keyword evidence="3" id="KW-0732">Signal</keyword>
<gene>
    <name evidence="4" type="ORF">PMH09_22115</name>
</gene>
<feature type="transmembrane region" description="Helical" evidence="2">
    <location>
        <begin position="45"/>
        <end position="78"/>
    </location>
</feature>